<sequence>MSNRPTKDRMAELMILIDSSIQLTDDKNEMLMLACVMLQRTKDLFDITLGEPGRKEMFKDFS</sequence>
<reference evidence="1" key="1">
    <citation type="submission" date="2020-05" db="EMBL/GenBank/DDBJ databases">
        <authorList>
            <person name="Chiriac C."/>
            <person name="Salcher M."/>
            <person name="Ghai R."/>
            <person name="Kavagutti S V."/>
        </authorList>
    </citation>
    <scope>NUCLEOTIDE SEQUENCE</scope>
</reference>
<proteinExistence type="predicted"/>
<protein>
    <submittedName>
        <fullName evidence="1">Uncharacterized protein</fullName>
    </submittedName>
</protein>
<evidence type="ECO:0000313" key="1">
    <source>
        <dbReference type="EMBL" id="CAB4220991.1"/>
    </source>
</evidence>
<organism evidence="1">
    <name type="scientific">uncultured Caudovirales phage</name>
    <dbReference type="NCBI Taxonomy" id="2100421"/>
    <lineage>
        <taxon>Viruses</taxon>
        <taxon>Duplodnaviria</taxon>
        <taxon>Heunggongvirae</taxon>
        <taxon>Uroviricota</taxon>
        <taxon>Caudoviricetes</taxon>
        <taxon>Peduoviridae</taxon>
        <taxon>Maltschvirus</taxon>
        <taxon>Maltschvirus maltsch</taxon>
    </lineage>
</organism>
<gene>
    <name evidence="1" type="ORF">UFOVP1636_97</name>
</gene>
<name>A0A6J5T1X2_9CAUD</name>
<dbReference type="EMBL" id="LR797503">
    <property type="protein sequence ID" value="CAB4220991.1"/>
    <property type="molecule type" value="Genomic_DNA"/>
</dbReference>
<accession>A0A6J5T1X2</accession>